<comment type="caution">
    <text evidence="2">The sequence shown here is derived from an EMBL/GenBank/DDBJ whole genome shotgun (WGS) entry which is preliminary data.</text>
</comment>
<keyword evidence="3" id="KW-1185">Reference proteome</keyword>
<organism evidence="2 3">
    <name type="scientific">Fusarium langsethiae</name>
    <dbReference type="NCBI Taxonomy" id="179993"/>
    <lineage>
        <taxon>Eukaryota</taxon>
        <taxon>Fungi</taxon>
        <taxon>Dikarya</taxon>
        <taxon>Ascomycota</taxon>
        <taxon>Pezizomycotina</taxon>
        <taxon>Sordariomycetes</taxon>
        <taxon>Hypocreomycetidae</taxon>
        <taxon>Hypocreales</taxon>
        <taxon>Nectriaceae</taxon>
        <taxon>Fusarium</taxon>
    </lineage>
</organism>
<feature type="signal peptide" evidence="1">
    <location>
        <begin position="1"/>
        <end position="17"/>
    </location>
</feature>
<dbReference type="AlphaFoldDB" id="A0A0M9ESH7"/>
<accession>A0A0M9ESH7</accession>
<dbReference type="EMBL" id="JXCE01000247">
    <property type="protein sequence ID" value="KPA38762.1"/>
    <property type="molecule type" value="Genomic_DNA"/>
</dbReference>
<protein>
    <submittedName>
        <fullName evidence="2">Uncharacterized protein</fullName>
    </submittedName>
</protein>
<gene>
    <name evidence="2" type="ORF">FLAG1_08386</name>
</gene>
<evidence type="ECO:0000256" key="1">
    <source>
        <dbReference type="SAM" id="SignalP"/>
    </source>
</evidence>
<evidence type="ECO:0000313" key="3">
    <source>
        <dbReference type="Proteomes" id="UP000037904"/>
    </source>
</evidence>
<proteinExistence type="predicted"/>
<name>A0A0M9ESH7_FUSLA</name>
<feature type="chain" id="PRO_5005835016" evidence="1">
    <location>
        <begin position="18"/>
        <end position="170"/>
    </location>
</feature>
<keyword evidence="1" id="KW-0732">Signal</keyword>
<dbReference type="Proteomes" id="UP000037904">
    <property type="component" value="Unassembled WGS sequence"/>
</dbReference>
<evidence type="ECO:0000313" key="2">
    <source>
        <dbReference type="EMBL" id="KPA38762.1"/>
    </source>
</evidence>
<sequence length="170" mass="18628">MKFTIASVLLLATSGLANPVGLDKKMADLDARQSENVLEILKRKDFSKCPTKDFASCVPWFTTFNCAMPGNGVGGFPLGDKYCHMLMNEGDEPQHCKDKWAKDDTSLLAVLDERSVQHDGPLVEDELGHAVIVSSSTPKDLKTNEPGKVVATDLAKEFHKKVLLDLGQVR</sequence>
<reference evidence="2 3" key="1">
    <citation type="submission" date="2015-04" db="EMBL/GenBank/DDBJ databases">
        <title>The draft genome sequence of Fusarium langsethiae, a T-2/HT-2 mycotoxin producer.</title>
        <authorList>
            <person name="Lysoe E."/>
            <person name="Divon H.H."/>
            <person name="Terzi V."/>
            <person name="Orru L."/>
            <person name="Lamontanara A."/>
            <person name="Kolseth A.-K."/>
            <person name="Frandsen R.J."/>
            <person name="Nielsen K."/>
            <person name="Thrane U."/>
        </authorList>
    </citation>
    <scope>NUCLEOTIDE SEQUENCE [LARGE SCALE GENOMIC DNA]</scope>
    <source>
        <strain evidence="2 3">Fl201059</strain>
    </source>
</reference>